<keyword evidence="1" id="KW-0449">Lipoprotein</keyword>
<proteinExistence type="predicted"/>
<evidence type="ECO:0000313" key="2">
    <source>
        <dbReference type="Proteomes" id="UP000550401"/>
    </source>
</evidence>
<dbReference type="EMBL" id="JACGXL010000001">
    <property type="protein sequence ID" value="MBA8886064.1"/>
    <property type="molecule type" value="Genomic_DNA"/>
</dbReference>
<gene>
    <name evidence="1" type="ORF">FHW12_000255</name>
</gene>
<organism evidence="1 2">
    <name type="scientific">Dokdonella fugitiva</name>
    <dbReference type="NCBI Taxonomy" id="328517"/>
    <lineage>
        <taxon>Bacteria</taxon>
        <taxon>Pseudomonadati</taxon>
        <taxon>Pseudomonadota</taxon>
        <taxon>Gammaproteobacteria</taxon>
        <taxon>Lysobacterales</taxon>
        <taxon>Rhodanobacteraceae</taxon>
        <taxon>Dokdonella</taxon>
    </lineage>
</organism>
<dbReference type="AlphaFoldDB" id="A0A839F165"/>
<reference evidence="1 2" key="1">
    <citation type="submission" date="2020-07" db="EMBL/GenBank/DDBJ databases">
        <title>Genomic Encyclopedia of Type Strains, Phase IV (KMG-V): Genome sequencing to study the core and pangenomes of soil and plant-associated prokaryotes.</title>
        <authorList>
            <person name="Whitman W."/>
        </authorList>
    </citation>
    <scope>NUCLEOTIDE SEQUENCE [LARGE SCALE GENOMIC DNA]</scope>
    <source>
        <strain evidence="1 2">RH2WT43</strain>
    </source>
</reference>
<dbReference type="PROSITE" id="PS51257">
    <property type="entry name" value="PROKAR_LIPOPROTEIN"/>
    <property type="match status" value="1"/>
</dbReference>
<dbReference type="Proteomes" id="UP000550401">
    <property type="component" value="Unassembled WGS sequence"/>
</dbReference>
<dbReference type="RefSeq" id="WP_182529176.1">
    <property type="nucleotide sequence ID" value="NZ_JACGXL010000001.1"/>
</dbReference>
<keyword evidence="2" id="KW-1185">Reference proteome</keyword>
<protein>
    <submittedName>
        <fullName evidence="1">Uncharacterized protein YdbL (DUF1318 family)/predicted small lipoprotein YifL</fullName>
    </submittedName>
</protein>
<comment type="caution">
    <text evidence="1">The sequence shown here is derived from an EMBL/GenBank/DDBJ whole genome shotgun (WGS) entry which is preliminary data.</text>
</comment>
<accession>A0A839F165</accession>
<evidence type="ECO:0000313" key="1">
    <source>
        <dbReference type="EMBL" id="MBA8886064.1"/>
    </source>
</evidence>
<dbReference type="Pfam" id="PF07027">
    <property type="entry name" value="DUF1318"/>
    <property type="match status" value="1"/>
</dbReference>
<sequence>MRHVLSWSVLAAALALLAACVTINVYFPEAAAQKAAEQFVDKVIGPAAEQVQPPAEPPPGHSPGAMLLDLVVPSAHAQGADITIQTPQIQAIQARMRQRFASTLAKYCASGAVGFTRDGFVALRDAASVPLPERAAATAAVADENRDRQAVYREIALANGHAEWEGQIRDTFAKQWIQQARPGWYYQDPSGAWKQK</sequence>
<dbReference type="InterPro" id="IPR008309">
    <property type="entry name" value="YdbL"/>
</dbReference>
<name>A0A839F165_9GAMM</name>